<organism evidence="1 2">
    <name type="scientific">Campylobacter concisus</name>
    <dbReference type="NCBI Taxonomy" id="199"/>
    <lineage>
        <taxon>Bacteria</taxon>
        <taxon>Pseudomonadati</taxon>
        <taxon>Campylobacterota</taxon>
        <taxon>Epsilonproteobacteria</taxon>
        <taxon>Campylobacterales</taxon>
        <taxon>Campylobacteraceae</taxon>
        <taxon>Campylobacter</taxon>
    </lineage>
</organism>
<gene>
    <name evidence="1" type="ORF">B9N65_05145</name>
</gene>
<proteinExistence type="predicted"/>
<name>A0A1Y5MPH0_9BACT</name>
<accession>A0A1Y5MPH0</accession>
<comment type="caution">
    <text evidence="1">The sequence shown here is derived from an EMBL/GenBank/DDBJ whole genome shotgun (WGS) entry which is preliminary data.</text>
</comment>
<dbReference type="AlphaFoldDB" id="A0A1Y5MPH0"/>
<reference evidence="1 2" key="1">
    <citation type="submission" date="2017-04" db="EMBL/GenBank/DDBJ databases">
        <title>Complete genome of Campylobacter concisus ATCC 33237T and draft genomes for an additional eight well characterized C. concisus strains.</title>
        <authorList>
            <person name="Cornelius A.J."/>
            <person name="Miller W.G."/>
            <person name="Lastovica A.J."/>
            <person name="On S.L."/>
            <person name="French N.P."/>
            <person name="Vandenberg O."/>
            <person name="Biggs P.J."/>
        </authorList>
    </citation>
    <scope>NUCLEOTIDE SEQUENCE [LARGE SCALE GENOMIC DNA]</scope>
    <source>
        <strain evidence="1 2">CCUG 19995</strain>
    </source>
</reference>
<dbReference type="EMBL" id="NDYN01000005">
    <property type="protein sequence ID" value="OUT07595.1"/>
    <property type="molecule type" value="Genomic_DNA"/>
</dbReference>
<dbReference type="Proteomes" id="UP000196317">
    <property type="component" value="Unassembled WGS sequence"/>
</dbReference>
<sequence length="74" mass="8188">MSKFQLVSNFACSTKFKAQKIKFTARGTAIWYHFGQKSLVKAAAFEASKRGGEVAHSIRDDGKAVLYAVSKLFL</sequence>
<evidence type="ECO:0000313" key="2">
    <source>
        <dbReference type="Proteomes" id="UP000196317"/>
    </source>
</evidence>
<protein>
    <submittedName>
        <fullName evidence="1">Uncharacterized protein</fullName>
    </submittedName>
</protein>
<evidence type="ECO:0000313" key="1">
    <source>
        <dbReference type="EMBL" id="OUT07595.1"/>
    </source>
</evidence>